<dbReference type="OrthoDB" id="333076at2"/>
<keyword evidence="2" id="KW-1185">Reference proteome</keyword>
<evidence type="ECO:0000313" key="2">
    <source>
        <dbReference type="Proteomes" id="UP000198582"/>
    </source>
</evidence>
<dbReference type="RefSeq" id="WP_091620925.1">
    <property type="nucleotide sequence ID" value="NZ_FOEF01000012.1"/>
</dbReference>
<dbReference type="SUPFAM" id="SSF159245">
    <property type="entry name" value="AttH-like"/>
    <property type="match status" value="1"/>
</dbReference>
<evidence type="ECO:0000313" key="1">
    <source>
        <dbReference type="EMBL" id="SEP48703.1"/>
    </source>
</evidence>
<dbReference type="Proteomes" id="UP000198582">
    <property type="component" value="Unassembled WGS sequence"/>
</dbReference>
<dbReference type="EMBL" id="FOEF01000012">
    <property type="protein sequence ID" value="SEP48703.1"/>
    <property type="molecule type" value="Genomic_DNA"/>
</dbReference>
<dbReference type="STRING" id="394193.SAMN04489732_112123"/>
<reference evidence="2" key="1">
    <citation type="submission" date="2016-10" db="EMBL/GenBank/DDBJ databases">
        <authorList>
            <person name="Varghese N."/>
            <person name="Submissions S."/>
        </authorList>
    </citation>
    <scope>NUCLEOTIDE SEQUENCE [LARGE SCALE GENOMIC DNA]</scope>
    <source>
        <strain evidence="2">DSM 44993</strain>
    </source>
</reference>
<gene>
    <name evidence="1" type="ORF">SAMN04489732_112123</name>
</gene>
<proteinExistence type="predicted"/>
<name>A0A1H8Y9N4_9PSEU</name>
<accession>A0A1H8Y9N4</accession>
<protein>
    <submittedName>
        <fullName evidence="1">Uncharacterized protein</fullName>
    </submittedName>
</protein>
<sequence>MSTEFEDALVRRPDAGHQDRFFDRFMLNMHPADATAPSVITGLGHYPARNVVDGFVVVTTGAEQRNLRFSTELSATTGNGAGPLSFEVIEPNRCWRLRVADNPAGVAFDVVWTARTPYWLREVELGNNAGPPTKFEHLVQSGRYRGTLTLDGATQRVDGWYGQRDRSRGVRNMGGGQGLHLWCQAQFPDRSVGFLLVEDRAGERLMAEGAVLHEDGTVDDVVEVGHRLRFSDLDLIDGTVAVTTAAGRVYHLVADASAGGGFMAGAGYGGGHGQRRGRGYLDHEVYRLDGPVNPRTLDTSLTDRLCAFRWGTTRGTGILEFALTRSGSYRYRSTLD</sequence>
<organism evidence="1 2">
    <name type="scientific">Amycolatopsis saalfeldensis</name>
    <dbReference type="NCBI Taxonomy" id="394193"/>
    <lineage>
        <taxon>Bacteria</taxon>
        <taxon>Bacillati</taxon>
        <taxon>Actinomycetota</taxon>
        <taxon>Actinomycetes</taxon>
        <taxon>Pseudonocardiales</taxon>
        <taxon>Pseudonocardiaceae</taxon>
        <taxon>Amycolatopsis</taxon>
    </lineage>
</organism>
<dbReference type="AlphaFoldDB" id="A0A1H8Y9N4"/>